<dbReference type="SMART" id="SM01336">
    <property type="entry name" value="zf-PARP"/>
    <property type="match status" value="1"/>
</dbReference>
<feature type="compositionally biased region" description="Basic and acidic residues" evidence="6">
    <location>
        <begin position="176"/>
        <end position="186"/>
    </location>
</feature>
<evidence type="ECO:0000313" key="8">
    <source>
        <dbReference type="EMBL" id="CAI4211036.1"/>
    </source>
</evidence>
<protein>
    <recommendedName>
        <fullName evidence="7">PARP-type domain-containing protein</fullName>
    </recommendedName>
</protein>
<dbReference type="GO" id="GO:0008270">
    <property type="term" value="F:zinc ion binding"/>
    <property type="evidence" value="ECO:0007669"/>
    <property type="project" value="UniProtKB-KW"/>
</dbReference>
<evidence type="ECO:0000256" key="3">
    <source>
        <dbReference type="ARBA" id="ARBA00022771"/>
    </source>
</evidence>
<dbReference type="GO" id="GO:0003677">
    <property type="term" value="F:DNA binding"/>
    <property type="evidence" value="ECO:0007669"/>
    <property type="project" value="InterPro"/>
</dbReference>
<evidence type="ECO:0000256" key="4">
    <source>
        <dbReference type="ARBA" id="ARBA00022833"/>
    </source>
</evidence>
<dbReference type="Gene3D" id="3.30.1740.10">
    <property type="entry name" value="Zinc finger, PARP-type"/>
    <property type="match status" value="1"/>
</dbReference>
<evidence type="ECO:0000256" key="5">
    <source>
        <dbReference type="ARBA" id="ARBA00023242"/>
    </source>
</evidence>
<dbReference type="AlphaFoldDB" id="A0A9P1GUX3"/>
<evidence type="ECO:0000256" key="1">
    <source>
        <dbReference type="ARBA" id="ARBA00004123"/>
    </source>
</evidence>
<dbReference type="EMBL" id="CALLCH030000001">
    <property type="protein sequence ID" value="CAI4211036.1"/>
    <property type="molecule type" value="Genomic_DNA"/>
</dbReference>
<evidence type="ECO:0000313" key="9">
    <source>
        <dbReference type="Proteomes" id="UP000838763"/>
    </source>
</evidence>
<evidence type="ECO:0000259" key="7">
    <source>
        <dbReference type="SMART" id="SM01336"/>
    </source>
</evidence>
<comment type="subcellular location">
    <subcellularLocation>
        <location evidence="1">Nucleus</location>
    </subcellularLocation>
</comment>
<feature type="compositionally biased region" description="Low complexity" evidence="6">
    <location>
        <begin position="209"/>
        <end position="218"/>
    </location>
</feature>
<feature type="compositionally biased region" description="Acidic residues" evidence="6">
    <location>
        <begin position="259"/>
        <end position="273"/>
    </location>
</feature>
<name>A0A9P1GUX3_9PEZI</name>
<dbReference type="GO" id="GO:0005634">
    <property type="term" value="C:nucleus"/>
    <property type="evidence" value="ECO:0007669"/>
    <property type="project" value="UniProtKB-SubCell"/>
</dbReference>
<dbReference type="InterPro" id="IPR001510">
    <property type="entry name" value="Znf_PARP"/>
</dbReference>
<proteinExistence type="predicted"/>
<accession>A0A9P1GUX3</accession>
<feature type="compositionally biased region" description="Basic residues" evidence="6">
    <location>
        <begin position="133"/>
        <end position="144"/>
    </location>
</feature>
<feature type="compositionally biased region" description="Basic residues" evidence="6">
    <location>
        <begin position="107"/>
        <end position="117"/>
    </location>
</feature>
<feature type="compositionally biased region" description="Basic residues" evidence="6">
    <location>
        <begin position="283"/>
        <end position="301"/>
    </location>
</feature>
<reference evidence="8" key="1">
    <citation type="submission" date="2022-11" db="EMBL/GenBank/DDBJ databases">
        <authorList>
            <person name="Scott C."/>
            <person name="Bruce N."/>
        </authorList>
    </citation>
    <scope>NUCLEOTIDE SEQUENCE</scope>
</reference>
<dbReference type="SUPFAM" id="SSF57716">
    <property type="entry name" value="Glucocorticoid receptor-like (DNA-binding domain)"/>
    <property type="match status" value="1"/>
</dbReference>
<gene>
    <name evidence="8" type="ORF">PPNO1_LOCUS832</name>
</gene>
<feature type="compositionally biased region" description="Basic residues" evidence="6">
    <location>
        <begin position="238"/>
        <end position="253"/>
    </location>
</feature>
<feature type="region of interest" description="Disordered" evidence="6">
    <location>
        <begin position="91"/>
        <end position="309"/>
    </location>
</feature>
<sequence length="354" mass="39417">MPEYRVEISPSARALCQDTHCKRRVSRLQRGATWKHWGCVSGLQMQQVQELCDKNEDGNYSFDFFDGYDDLNDHADVQAKIRRCVEQGHIDADDFKGDPDYNVPGKRGIRAPARRGKAQAATDDEDEAEKPKSKPKAASKKGKRSRDEEDDEDEVDSKPSKPAKKAKKGTQPKAEVAGKDEEEAKPAKKAKTKRAKADSDAEEEDSKPSKNAKAAATAKKSRVAQGSEEDEVADTKPAKKTKAKKAAPVKNSRKAKEESEAEADDAEEEEEEEQKQKKESKPKAAPKKAVKTKRCRQRKTPSPRALAQEVGVAAPVKGLEARHQLHCRALGTTRMVRMYVRQQIPTLSCIDRRT</sequence>
<evidence type="ECO:0000256" key="6">
    <source>
        <dbReference type="SAM" id="MobiDB-lite"/>
    </source>
</evidence>
<dbReference type="Proteomes" id="UP000838763">
    <property type="component" value="Unassembled WGS sequence"/>
</dbReference>
<feature type="compositionally biased region" description="Basic residues" evidence="6">
    <location>
        <begin position="161"/>
        <end position="170"/>
    </location>
</feature>
<dbReference type="InterPro" id="IPR036957">
    <property type="entry name" value="Znf_PARP_sf"/>
</dbReference>
<feature type="domain" description="PARP-type" evidence="7">
    <location>
        <begin position="7"/>
        <end position="86"/>
    </location>
</feature>
<keyword evidence="5" id="KW-0539">Nucleus</keyword>
<dbReference type="OrthoDB" id="429950at2759"/>
<comment type="caution">
    <text evidence="8">The sequence shown here is derived from an EMBL/GenBank/DDBJ whole genome shotgun (WGS) entry which is preliminary data.</text>
</comment>
<keyword evidence="4" id="KW-0862">Zinc</keyword>
<keyword evidence="9" id="KW-1185">Reference proteome</keyword>
<keyword evidence="2" id="KW-0479">Metal-binding</keyword>
<keyword evidence="3" id="KW-0863">Zinc-finger</keyword>
<evidence type="ECO:0000256" key="2">
    <source>
        <dbReference type="ARBA" id="ARBA00022723"/>
    </source>
</evidence>
<organism evidence="8 9">
    <name type="scientific">Parascedosporium putredinis</name>
    <dbReference type="NCBI Taxonomy" id="1442378"/>
    <lineage>
        <taxon>Eukaryota</taxon>
        <taxon>Fungi</taxon>
        <taxon>Dikarya</taxon>
        <taxon>Ascomycota</taxon>
        <taxon>Pezizomycotina</taxon>
        <taxon>Sordariomycetes</taxon>
        <taxon>Hypocreomycetidae</taxon>
        <taxon>Microascales</taxon>
        <taxon>Microascaceae</taxon>
        <taxon>Parascedosporium</taxon>
    </lineage>
</organism>